<evidence type="ECO:0000256" key="2">
    <source>
        <dbReference type="ARBA" id="ARBA00022692"/>
    </source>
</evidence>
<feature type="transmembrane region" description="Helical" evidence="7">
    <location>
        <begin position="140"/>
        <end position="161"/>
    </location>
</feature>
<evidence type="ECO:0000259" key="8">
    <source>
        <dbReference type="SMART" id="SM00752"/>
    </source>
</evidence>
<keyword evidence="6" id="KW-0456">Lyase</keyword>
<feature type="transmembrane region" description="Helical" evidence="7">
    <location>
        <begin position="101"/>
        <end position="119"/>
    </location>
</feature>
<protein>
    <recommendedName>
        <fullName evidence="8">HTTM-like domain-containing protein</fullName>
    </recommendedName>
</protein>
<evidence type="ECO:0000313" key="9">
    <source>
        <dbReference type="EMBL" id="GAA1524008.1"/>
    </source>
</evidence>
<comment type="subcellular location">
    <subcellularLocation>
        <location evidence="1">Endomembrane system</location>
        <topology evidence="1">Multi-pass membrane protein</topology>
    </subcellularLocation>
</comment>
<dbReference type="Pfam" id="PF05090">
    <property type="entry name" value="HTTM"/>
    <property type="match status" value="1"/>
</dbReference>
<evidence type="ECO:0000256" key="3">
    <source>
        <dbReference type="ARBA" id="ARBA00022989"/>
    </source>
</evidence>
<name>A0ABN2AR50_9ACTN</name>
<dbReference type="InterPro" id="IPR011020">
    <property type="entry name" value="HTTM-like"/>
</dbReference>
<feature type="transmembrane region" description="Helical" evidence="7">
    <location>
        <begin position="181"/>
        <end position="204"/>
    </location>
</feature>
<keyword evidence="4 7" id="KW-0472">Membrane</keyword>
<dbReference type="SMART" id="SM00752">
    <property type="entry name" value="HTTM"/>
    <property type="match status" value="1"/>
</dbReference>
<keyword evidence="2 7" id="KW-0812">Transmembrane</keyword>
<dbReference type="InterPro" id="IPR053934">
    <property type="entry name" value="HTTM_dom"/>
</dbReference>
<evidence type="ECO:0000313" key="10">
    <source>
        <dbReference type="Proteomes" id="UP001500842"/>
    </source>
</evidence>
<dbReference type="InterPro" id="IPR007782">
    <property type="entry name" value="VKG_COase"/>
</dbReference>
<reference evidence="9 10" key="1">
    <citation type="journal article" date="2019" name="Int. J. Syst. Evol. Microbiol.">
        <title>The Global Catalogue of Microorganisms (GCM) 10K type strain sequencing project: providing services to taxonomists for standard genome sequencing and annotation.</title>
        <authorList>
            <consortium name="The Broad Institute Genomics Platform"/>
            <consortium name="The Broad Institute Genome Sequencing Center for Infectious Disease"/>
            <person name="Wu L."/>
            <person name="Ma J."/>
        </authorList>
    </citation>
    <scope>NUCLEOTIDE SEQUENCE [LARGE SCALE GENOMIC DNA]</scope>
    <source>
        <strain evidence="9 10">JCM 14942</strain>
    </source>
</reference>
<gene>
    <name evidence="9" type="ORF">GCM10009788_29790</name>
</gene>
<sequence>MLTAVMVPAGPVAWGRMLLAAGAALTCVEGAVQLSGLQDGRIRVPVSGGLLSPEALPAGPWLLVMATACLLLLLGAASRLCTATLAVGNVLLLLADQQLYSNHRLLLVLLCVWFLLARADHARSLRALLRPARGGRDAEVPWWPQLLIVATVSACYVFAGLSKLNPEFLSGDLVDSMSPDWVPAGLLAWASVPTEVAIGAGIWWRATRRWVLGLGVLLHLSIIALLGAPLVFAAFALLCLSAYPSVWTWPRLPQDEAAATQRSRVA</sequence>
<evidence type="ECO:0000256" key="4">
    <source>
        <dbReference type="ARBA" id="ARBA00023136"/>
    </source>
</evidence>
<dbReference type="Proteomes" id="UP001500842">
    <property type="component" value="Unassembled WGS sequence"/>
</dbReference>
<feature type="domain" description="HTTM-like" evidence="8">
    <location>
        <begin position="4"/>
        <end position="252"/>
    </location>
</feature>
<evidence type="ECO:0000256" key="1">
    <source>
        <dbReference type="ARBA" id="ARBA00004127"/>
    </source>
</evidence>
<dbReference type="RefSeq" id="WP_141002973.1">
    <property type="nucleotide sequence ID" value="NZ_BAAAOR010000024.1"/>
</dbReference>
<accession>A0ABN2AR50</accession>
<evidence type="ECO:0000256" key="5">
    <source>
        <dbReference type="ARBA" id="ARBA00023157"/>
    </source>
</evidence>
<evidence type="ECO:0000256" key="7">
    <source>
        <dbReference type="SAM" id="Phobius"/>
    </source>
</evidence>
<evidence type="ECO:0000256" key="6">
    <source>
        <dbReference type="ARBA" id="ARBA00023239"/>
    </source>
</evidence>
<dbReference type="PANTHER" id="PTHR12639:SF7">
    <property type="entry name" value="HTTM DOMAIN-CONTAINING PROTEIN"/>
    <property type="match status" value="1"/>
</dbReference>
<organism evidence="9 10">
    <name type="scientific">Nocardioides humi</name>
    <dbReference type="NCBI Taxonomy" id="449461"/>
    <lineage>
        <taxon>Bacteria</taxon>
        <taxon>Bacillati</taxon>
        <taxon>Actinomycetota</taxon>
        <taxon>Actinomycetes</taxon>
        <taxon>Propionibacteriales</taxon>
        <taxon>Nocardioidaceae</taxon>
        <taxon>Nocardioides</taxon>
    </lineage>
</organism>
<dbReference type="PANTHER" id="PTHR12639">
    <property type="entry name" value="VITAMIN K-DEPENDENT GAMMA-CARBOXYLASE"/>
    <property type="match status" value="1"/>
</dbReference>
<keyword evidence="10" id="KW-1185">Reference proteome</keyword>
<feature type="transmembrane region" description="Helical" evidence="7">
    <location>
        <begin position="54"/>
        <end position="73"/>
    </location>
</feature>
<proteinExistence type="predicted"/>
<keyword evidence="5" id="KW-1015">Disulfide bond</keyword>
<feature type="transmembrane region" description="Helical" evidence="7">
    <location>
        <begin position="216"/>
        <end position="243"/>
    </location>
</feature>
<comment type="caution">
    <text evidence="9">The sequence shown here is derived from an EMBL/GenBank/DDBJ whole genome shotgun (WGS) entry which is preliminary data.</text>
</comment>
<dbReference type="EMBL" id="BAAAOR010000024">
    <property type="protein sequence ID" value="GAA1524008.1"/>
    <property type="molecule type" value="Genomic_DNA"/>
</dbReference>
<keyword evidence="3 7" id="KW-1133">Transmembrane helix</keyword>